<keyword evidence="2" id="KW-1185">Reference proteome</keyword>
<evidence type="ECO:0000313" key="1">
    <source>
        <dbReference type="EMBL" id="RGE44773.1"/>
    </source>
</evidence>
<accession>A0A373FKV7</accession>
<sequence>MHTSKVDPVLAQFDRLPDSAHIRLHTVTKLFGVSKPTIYRWVREQKFPAPKHFSNRVSSWNVGELRAALGVSSSIQR</sequence>
<reference evidence="1 2" key="1">
    <citation type="submission" date="2018-08" db="EMBL/GenBank/DDBJ databases">
        <title>Comamonas testosteroni strain SWCO2.</title>
        <authorList>
            <person name="Jiang N."/>
            <person name="Zhang X.Z."/>
        </authorList>
    </citation>
    <scope>NUCLEOTIDE SEQUENCE [LARGE SCALE GENOMIC DNA]</scope>
    <source>
        <strain evidence="1 2">SWCO2</strain>
    </source>
</reference>
<dbReference type="SUPFAM" id="SSF46955">
    <property type="entry name" value="Putative DNA-binding domain"/>
    <property type="match status" value="1"/>
</dbReference>
<gene>
    <name evidence="1" type="ORF">DZC30_12865</name>
</gene>
<dbReference type="Pfam" id="PF05930">
    <property type="entry name" value="Phage_AlpA"/>
    <property type="match status" value="1"/>
</dbReference>
<evidence type="ECO:0000313" key="2">
    <source>
        <dbReference type="Proteomes" id="UP000261948"/>
    </source>
</evidence>
<dbReference type="EMBL" id="QURR01000014">
    <property type="protein sequence ID" value="RGE44773.1"/>
    <property type="molecule type" value="Genomic_DNA"/>
</dbReference>
<dbReference type="Proteomes" id="UP000261948">
    <property type="component" value="Unassembled WGS sequence"/>
</dbReference>
<dbReference type="InterPro" id="IPR010260">
    <property type="entry name" value="AlpA"/>
</dbReference>
<organism evidence="1 2">
    <name type="scientific">Comamonas testosteroni</name>
    <name type="common">Pseudomonas testosteroni</name>
    <dbReference type="NCBI Taxonomy" id="285"/>
    <lineage>
        <taxon>Bacteria</taxon>
        <taxon>Pseudomonadati</taxon>
        <taxon>Pseudomonadota</taxon>
        <taxon>Betaproteobacteria</taxon>
        <taxon>Burkholderiales</taxon>
        <taxon>Comamonadaceae</taxon>
        <taxon>Comamonas</taxon>
    </lineage>
</organism>
<name>A0A373FKV7_COMTE</name>
<dbReference type="InterPro" id="IPR009061">
    <property type="entry name" value="DNA-bd_dom_put_sf"/>
</dbReference>
<dbReference type="AlphaFoldDB" id="A0A373FKV7"/>
<proteinExistence type="predicted"/>
<protein>
    <submittedName>
        <fullName evidence="1">AlpA family phage regulatory protein</fullName>
    </submittedName>
</protein>
<comment type="caution">
    <text evidence="1">The sequence shown here is derived from an EMBL/GenBank/DDBJ whole genome shotgun (WGS) entry which is preliminary data.</text>
</comment>
<dbReference type="Gene3D" id="1.10.238.160">
    <property type="match status" value="1"/>
</dbReference>
<dbReference type="OrthoDB" id="5398721at2"/>